<evidence type="ECO:0000256" key="2">
    <source>
        <dbReference type="ARBA" id="ARBA00022741"/>
    </source>
</evidence>
<dbReference type="GO" id="GO:0005524">
    <property type="term" value="F:ATP binding"/>
    <property type="evidence" value="ECO:0007669"/>
    <property type="project" value="InterPro"/>
</dbReference>
<dbReference type="Proteomes" id="UP000008181">
    <property type="component" value="Chromosome 5"/>
</dbReference>
<protein>
    <recommendedName>
        <fullName evidence="4">Aminoacyl-tRNA synthetase class II (D/K/N) domain-containing protein</fullName>
    </recommendedName>
</protein>
<reference evidence="5 6" key="1">
    <citation type="journal article" date="2011" name="Nat. Biotechnol.">
        <title>Comparative genomic analysis of the thermophilic biomass-degrading fungi Myceliophthora thermophila and Thielavia terrestris.</title>
        <authorList>
            <person name="Berka R.M."/>
            <person name="Grigoriev I.V."/>
            <person name="Otillar R."/>
            <person name="Salamov A."/>
            <person name="Grimwood J."/>
            <person name="Reid I."/>
            <person name="Ishmael N."/>
            <person name="John T."/>
            <person name="Darmond C."/>
            <person name="Moisan M.-C."/>
            <person name="Henrissat B."/>
            <person name="Coutinho P.M."/>
            <person name="Lombard V."/>
            <person name="Natvig D.O."/>
            <person name="Lindquist E."/>
            <person name="Schmutz J."/>
            <person name="Lucas S."/>
            <person name="Harris P."/>
            <person name="Powlowski J."/>
            <person name="Bellemare A."/>
            <person name="Taylor D."/>
            <person name="Butler G."/>
            <person name="de Vries R.P."/>
            <person name="Allijn I.E."/>
            <person name="van den Brink J."/>
            <person name="Ushinsky S."/>
            <person name="Storms R."/>
            <person name="Powell A.J."/>
            <person name="Paulsen I.T."/>
            <person name="Elbourne L.D.H."/>
            <person name="Baker S.E."/>
            <person name="Magnuson J."/>
            <person name="LaBoissiere S."/>
            <person name="Clutterbuck A.J."/>
            <person name="Martinez D."/>
            <person name="Wogulis M."/>
            <person name="de Leon A.L."/>
            <person name="Rey M.W."/>
            <person name="Tsang A."/>
        </authorList>
    </citation>
    <scope>NUCLEOTIDE SEQUENCE [LARGE SCALE GENOMIC DNA]</scope>
    <source>
        <strain evidence="6">ATCC 38088 / NRRL 8126</strain>
    </source>
</reference>
<dbReference type="SUPFAM" id="SSF55681">
    <property type="entry name" value="Class II aaRS and biotin synthetases"/>
    <property type="match status" value="1"/>
</dbReference>
<dbReference type="GO" id="GO:0004824">
    <property type="term" value="F:lysine-tRNA ligase activity"/>
    <property type="evidence" value="ECO:0007669"/>
    <property type="project" value="TreeGrafter"/>
</dbReference>
<feature type="domain" description="Aminoacyl-tRNA synthetase class II (D/K/N)" evidence="4">
    <location>
        <begin position="31"/>
        <end position="124"/>
    </location>
</feature>
<keyword evidence="3" id="KW-0067">ATP-binding</keyword>
<dbReference type="Gene3D" id="3.30.930.10">
    <property type="entry name" value="Bira Bifunctional Protein, Domain 2"/>
    <property type="match status" value="1"/>
</dbReference>
<dbReference type="Pfam" id="PF00152">
    <property type="entry name" value="tRNA-synt_2"/>
    <property type="match status" value="1"/>
</dbReference>
<dbReference type="STRING" id="578455.G2RDR7"/>
<dbReference type="PANTHER" id="PTHR42918">
    <property type="entry name" value="LYSYL-TRNA SYNTHETASE"/>
    <property type="match status" value="1"/>
</dbReference>
<dbReference type="PANTHER" id="PTHR42918:SF5">
    <property type="entry name" value="LYSINE--TRNA LIGASE, MITOCHONDRIAL"/>
    <property type="match status" value="1"/>
</dbReference>
<dbReference type="eggNOG" id="KOG1885">
    <property type="taxonomic scope" value="Eukaryota"/>
</dbReference>
<dbReference type="AlphaFoldDB" id="G2RDR7"/>
<dbReference type="KEGG" id="ttt:THITE_2120797"/>
<dbReference type="InterPro" id="IPR004364">
    <property type="entry name" value="Aa-tRNA-synt_II"/>
</dbReference>
<dbReference type="GO" id="GO:0005739">
    <property type="term" value="C:mitochondrion"/>
    <property type="evidence" value="ECO:0007669"/>
    <property type="project" value="TreeGrafter"/>
</dbReference>
<evidence type="ECO:0000313" key="6">
    <source>
        <dbReference type="Proteomes" id="UP000008181"/>
    </source>
</evidence>
<dbReference type="OrthoDB" id="21243at2759"/>
<keyword evidence="1" id="KW-0436">Ligase</keyword>
<sequence length="159" mass="17538">MGKRSQFAVSLPEGCWFNNTSDTWVRGPLPSARAELFVAGRELANMYEEENDSFEQRRKFVEQLRAKEGRDGDVSSSEAAAGGVVDESYVYALASGLPPTGRWGCGVERLVVLFGGTKRISNCLMSRWPRIQAIGTVLIIPAPHPACQPDWRPVRLARG</sequence>
<accession>G2RDR7</accession>
<dbReference type="GO" id="GO:0070154">
    <property type="term" value="P:mitochondrial lysyl-tRNA aminoacylation"/>
    <property type="evidence" value="ECO:0007669"/>
    <property type="project" value="TreeGrafter"/>
</dbReference>
<evidence type="ECO:0000256" key="1">
    <source>
        <dbReference type="ARBA" id="ARBA00022598"/>
    </source>
</evidence>
<dbReference type="InterPro" id="IPR045864">
    <property type="entry name" value="aa-tRNA-synth_II/BPL/LPL"/>
</dbReference>
<evidence type="ECO:0000313" key="5">
    <source>
        <dbReference type="EMBL" id="AEO69998.1"/>
    </source>
</evidence>
<dbReference type="GO" id="GO:0000049">
    <property type="term" value="F:tRNA binding"/>
    <property type="evidence" value="ECO:0007669"/>
    <property type="project" value="TreeGrafter"/>
</dbReference>
<evidence type="ECO:0000256" key="3">
    <source>
        <dbReference type="ARBA" id="ARBA00022840"/>
    </source>
</evidence>
<name>G2RDR7_THETT</name>
<organism evidence="5 6">
    <name type="scientific">Thermothielavioides terrestris (strain ATCC 38088 / NRRL 8126)</name>
    <name type="common">Thielavia terrestris</name>
    <dbReference type="NCBI Taxonomy" id="578455"/>
    <lineage>
        <taxon>Eukaryota</taxon>
        <taxon>Fungi</taxon>
        <taxon>Dikarya</taxon>
        <taxon>Ascomycota</taxon>
        <taxon>Pezizomycotina</taxon>
        <taxon>Sordariomycetes</taxon>
        <taxon>Sordariomycetidae</taxon>
        <taxon>Sordariales</taxon>
        <taxon>Chaetomiaceae</taxon>
        <taxon>Thermothielavioides</taxon>
        <taxon>Thermothielavioides terrestris</taxon>
    </lineage>
</organism>
<gene>
    <name evidence="5" type="ORF">THITE_2120797</name>
</gene>
<dbReference type="EMBL" id="CP003013">
    <property type="protein sequence ID" value="AEO69998.1"/>
    <property type="molecule type" value="Genomic_DNA"/>
</dbReference>
<dbReference type="GeneID" id="11522629"/>
<dbReference type="RefSeq" id="XP_003656334.1">
    <property type="nucleotide sequence ID" value="XM_003656286.1"/>
</dbReference>
<dbReference type="HOGENOM" id="CLU_1662019_0_0_1"/>
<evidence type="ECO:0000259" key="4">
    <source>
        <dbReference type="Pfam" id="PF00152"/>
    </source>
</evidence>
<keyword evidence="6" id="KW-1185">Reference proteome</keyword>
<keyword evidence="2" id="KW-0547">Nucleotide-binding</keyword>
<proteinExistence type="predicted"/>